<feature type="compositionally biased region" description="Polar residues" evidence="1">
    <location>
        <begin position="57"/>
        <end position="74"/>
    </location>
</feature>
<gene>
    <name evidence="3" type="ordered locus">LOC_Os10g21380</name>
</gene>
<dbReference type="Pfam" id="PF03732">
    <property type="entry name" value="Retrotrans_gag"/>
    <property type="match status" value="1"/>
</dbReference>
<dbReference type="PANTHER" id="PTHR33223:SF8">
    <property type="entry name" value="OS04G0172440 PROTEIN"/>
    <property type="match status" value="1"/>
</dbReference>
<feature type="region of interest" description="Disordered" evidence="1">
    <location>
        <begin position="56"/>
        <end position="83"/>
    </location>
</feature>
<feature type="compositionally biased region" description="Polar residues" evidence="1">
    <location>
        <begin position="367"/>
        <end position="377"/>
    </location>
</feature>
<dbReference type="InterPro" id="IPR005162">
    <property type="entry name" value="Retrotrans_gag_dom"/>
</dbReference>
<proteinExistence type="predicted"/>
<reference evidence="3" key="2">
    <citation type="submission" date="2003-05" db="EMBL/GenBank/DDBJ databases">
        <authorList>
            <person name="Buell C.R."/>
            <person name="Wing R.A."/>
            <person name="McCombie W.R."/>
            <person name="Messing J."/>
            <person name="Yuan Q."/>
            <person name="Ouyang S."/>
        </authorList>
    </citation>
    <scope>NUCLEOTIDE SEQUENCE</scope>
</reference>
<reference evidence="3" key="3">
    <citation type="submission" date="2006-07" db="EMBL/GenBank/DDBJ databases">
        <authorList>
            <person name="Buell R."/>
        </authorList>
    </citation>
    <scope>NUCLEOTIDE SEQUENCE</scope>
</reference>
<reference evidence="3" key="1">
    <citation type="journal article" date="2003" name="Science">
        <title>In-depth view of structure, activity, and evolution of rice chromosome 10.</title>
        <authorList>
            <consortium name="Rice Chromosome 10 Sequencing Consortium"/>
        </authorList>
    </citation>
    <scope>NUCLEOTIDE SEQUENCE [LARGE SCALE GENOMIC DNA]</scope>
</reference>
<feature type="domain" description="Retrotransposon gag" evidence="2">
    <location>
        <begin position="177"/>
        <end position="258"/>
    </location>
</feature>
<feature type="compositionally biased region" description="Basic and acidic residues" evidence="1">
    <location>
        <begin position="311"/>
        <end position="320"/>
    </location>
</feature>
<evidence type="ECO:0000256" key="1">
    <source>
        <dbReference type="SAM" id="MobiDB-lite"/>
    </source>
</evidence>
<evidence type="ECO:0000259" key="2">
    <source>
        <dbReference type="Pfam" id="PF03732"/>
    </source>
</evidence>
<protein>
    <submittedName>
        <fullName evidence="3">Retrotransposon protein, putative, Ty3-gypsy subclass</fullName>
    </submittedName>
</protein>
<feature type="region of interest" description="Disordered" evidence="1">
    <location>
        <begin position="302"/>
        <end position="390"/>
    </location>
</feature>
<organism evidence="3">
    <name type="scientific">Oryza sativa subsp. japonica</name>
    <name type="common">Rice</name>
    <dbReference type="NCBI Taxonomy" id="39947"/>
    <lineage>
        <taxon>Eukaryota</taxon>
        <taxon>Viridiplantae</taxon>
        <taxon>Streptophyta</taxon>
        <taxon>Embryophyta</taxon>
        <taxon>Tracheophyta</taxon>
        <taxon>Spermatophyta</taxon>
        <taxon>Magnoliopsida</taxon>
        <taxon>Liliopsida</taxon>
        <taxon>Poales</taxon>
        <taxon>Poaceae</taxon>
        <taxon>BOP clade</taxon>
        <taxon>Oryzoideae</taxon>
        <taxon>Oryzeae</taxon>
        <taxon>Oryzinae</taxon>
        <taxon>Oryza</taxon>
        <taxon>Oryza sativa</taxon>
    </lineage>
</organism>
<dbReference type="AlphaFoldDB" id="Q339G4"/>
<evidence type="ECO:0000313" key="3">
    <source>
        <dbReference type="EMBL" id="ABB47313.2"/>
    </source>
</evidence>
<dbReference type="PANTHER" id="PTHR33223">
    <property type="entry name" value="CCHC-TYPE DOMAIN-CONTAINING PROTEIN"/>
    <property type="match status" value="1"/>
</dbReference>
<accession>Q339G4</accession>
<dbReference type="EMBL" id="DP000086">
    <property type="protein sequence ID" value="ABB47313.2"/>
    <property type="molecule type" value="Genomic_DNA"/>
</dbReference>
<name>Q339G4_ORYSJ</name>
<sequence length="584" mass="66522">MGDVFMTPNYNIVATKASPDNINFNEYMVVNSTIGQIKVMVEATAVQHMEMAPTISAAGTSSSKTPQARSSYRNTHSDLREKIDSNRRLNANLRNVLNEWRRQRDTEQLCIHNIDEQAGRRHVERMPDGHIDDRPMHDYIDLSPDPRHRRDDTVKGIPTFTEPLRWVQWPTNVKPMGIDKAWLTGLPEYTINSWAELKARFIANFQGTFPHPSTHCDLYPITQGDGERFTDYIHRFKERRNTIPYVKDTEVMAAFHQGCKNEDFIKWWPRKTSLSASSAISVQQMFDRANKDANSELVEYAQIKKRSSYQSRRDNADSNRNKPPKRKSKQEVNVAKHSNSQRRFKPPKSDNINKFMDGPCLYDPNSKHNNSTRTSPPCQRRHTTQRKTMTSPGVRLKRVLVDRGSALNIQFSKTFKDMGLSQSLLQPSKSPFHGVIPGTSSTPLGQVTLQVTFCKPDNFRTESVVFEVANFETAYHAIFGRPAMAKFMVVPHYAYAMMKMPSPNSIISLRADIRQFFVCDKESCDMAQSLEAIKRLSPTTHWQNQPATLSCLLPKLPRSPSTHLMLDSATPTKTATIGVGLSTK</sequence>